<dbReference type="SMART" id="SM00184">
    <property type="entry name" value="RING"/>
    <property type="match status" value="1"/>
</dbReference>
<dbReference type="PROSITE" id="PS00518">
    <property type="entry name" value="ZF_RING_1"/>
    <property type="match status" value="1"/>
</dbReference>
<evidence type="ECO:0000256" key="3">
    <source>
        <dbReference type="ARBA" id="ARBA00022833"/>
    </source>
</evidence>
<dbReference type="InterPro" id="IPR018957">
    <property type="entry name" value="Znf_C3HC4_RING-type"/>
</dbReference>
<organism evidence="6 7">
    <name type="scientific">Paralvinella palmiformis</name>
    <dbReference type="NCBI Taxonomy" id="53620"/>
    <lineage>
        <taxon>Eukaryota</taxon>
        <taxon>Metazoa</taxon>
        <taxon>Spiralia</taxon>
        <taxon>Lophotrochozoa</taxon>
        <taxon>Annelida</taxon>
        <taxon>Polychaeta</taxon>
        <taxon>Sedentaria</taxon>
        <taxon>Canalipalpata</taxon>
        <taxon>Terebellida</taxon>
        <taxon>Terebelliformia</taxon>
        <taxon>Alvinellidae</taxon>
        <taxon>Paralvinella</taxon>
    </lineage>
</organism>
<dbReference type="Pfam" id="PF00097">
    <property type="entry name" value="zf-C3HC4"/>
    <property type="match status" value="1"/>
</dbReference>
<evidence type="ECO:0000256" key="2">
    <source>
        <dbReference type="ARBA" id="ARBA00022771"/>
    </source>
</evidence>
<evidence type="ECO:0000313" key="7">
    <source>
        <dbReference type="Proteomes" id="UP001208570"/>
    </source>
</evidence>
<keyword evidence="2 4" id="KW-0863">Zinc-finger</keyword>
<gene>
    <name evidence="6" type="ORF">LSH36_257g02059</name>
</gene>
<evidence type="ECO:0000313" key="6">
    <source>
        <dbReference type="EMBL" id="KAK2154788.1"/>
    </source>
</evidence>
<keyword evidence="1" id="KW-0479">Metal-binding</keyword>
<sequence>MNTSEELRAMVSCEICLEELKNRSTRALSCLHVFCDNCITTLLDITKIANGGDCGVVNCPICGVEANIPGADVKGLHLFFSFYQDGKRHQTKTAKTQHMLYL</sequence>
<evidence type="ECO:0000256" key="1">
    <source>
        <dbReference type="ARBA" id="ARBA00022723"/>
    </source>
</evidence>
<dbReference type="Gene3D" id="3.30.40.10">
    <property type="entry name" value="Zinc/RING finger domain, C3HC4 (zinc finger)"/>
    <property type="match status" value="1"/>
</dbReference>
<protein>
    <recommendedName>
        <fullName evidence="5">RING-type domain-containing protein</fullName>
    </recommendedName>
</protein>
<dbReference type="InterPro" id="IPR013083">
    <property type="entry name" value="Znf_RING/FYVE/PHD"/>
</dbReference>
<dbReference type="GO" id="GO:0008270">
    <property type="term" value="F:zinc ion binding"/>
    <property type="evidence" value="ECO:0007669"/>
    <property type="project" value="UniProtKB-KW"/>
</dbReference>
<accession>A0AAD9JKB2</accession>
<name>A0AAD9JKB2_9ANNE</name>
<dbReference type="Proteomes" id="UP001208570">
    <property type="component" value="Unassembled WGS sequence"/>
</dbReference>
<comment type="caution">
    <text evidence="6">The sequence shown here is derived from an EMBL/GenBank/DDBJ whole genome shotgun (WGS) entry which is preliminary data.</text>
</comment>
<dbReference type="InterPro" id="IPR001841">
    <property type="entry name" value="Znf_RING"/>
</dbReference>
<keyword evidence="3" id="KW-0862">Zinc</keyword>
<feature type="domain" description="RING-type" evidence="5">
    <location>
        <begin position="13"/>
        <end position="62"/>
    </location>
</feature>
<evidence type="ECO:0000259" key="5">
    <source>
        <dbReference type="PROSITE" id="PS50089"/>
    </source>
</evidence>
<reference evidence="6" key="1">
    <citation type="journal article" date="2023" name="Mol. Biol. Evol.">
        <title>Third-Generation Sequencing Reveals the Adaptive Role of the Epigenome in Three Deep-Sea Polychaetes.</title>
        <authorList>
            <person name="Perez M."/>
            <person name="Aroh O."/>
            <person name="Sun Y."/>
            <person name="Lan Y."/>
            <person name="Juniper S.K."/>
            <person name="Young C.R."/>
            <person name="Angers B."/>
            <person name="Qian P.Y."/>
        </authorList>
    </citation>
    <scope>NUCLEOTIDE SEQUENCE</scope>
    <source>
        <strain evidence="6">P08H-3</strain>
    </source>
</reference>
<dbReference type="SUPFAM" id="SSF57850">
    <property type="entry name" value="RING/U-box"/>
    <property type="match status" value="1"/>
</dbReference>
<evidence type="ECO:0000256" key="4">
    <source>
        <dbReference type="PROSITE-ProRule" id="PRU00175"/>
    </source>
</evidence>
<dbReference type="AlphaFoldDB" id="A0AAD9JKB2"/>
<dbReference type="PROSITE" id="PS50089">
    <property type="entry name" value="ZF_RING_2"/>
    <property type="match status" value="1"/>
</dbReference>
<proteinExistence type="predicted"/>
<dbReference type="EMBL" id="JAODUP010000257">
    <property type="protein sequence ID" value="KAK2154788.1"/>
    <property type="molecule type" value="Genomic_DNA"/>
</dbReference>
<keyword evidence="7" id="KW-1185">Reference proteome</keyword>
<dbReference type="InterPro" id="IPR017907">
    <property type="entry name" value="Znf_RING_CS"/>
</dbReference>